<evidence type="ECO:0000313" key="2">
    <source>
        <dbReference type="Proteomes" id="UP000501926"/>
    </source>
</evidence>
<dbReference type="Proteomes" id="UP000501926">
    <property type="component" value="Chromosome"/>
</dbReference>
<sequence length="49" mass="6083">MLSQINLFFRKPFYRQISKIRFVWLYMNLGGLIIHVEDRNAYYKASRRE</sequence>
<proteinExistence type="predicted"/>
<gene>
    <name evidence="1" type="ORF">KsCSTR_36230</name>
</gene>
<dbReference type="EMBL" id="CP049055">
    <property type="protein sequence ID" value="QII13002.1"/>
    <property type="molecule type" value="Genomic_DNA"/>
</dbReference>
<evidence type="ECO:0000313" key="1">
    <source>
        <dbReference type="EMBL" id="QII13002.1"/>
    </source>
</evidence>
<organism evidence="1 2">
    <name type="scientific">Kuenenia stuttgartiensis</name>
    <dbReference type="NCBI Taxonomy" id="174633"/>
    <lineage>
        <taxon>Bacteria</taxon>
        <taxon>Pseudomonadati</taxon>
        <taxon>Planctomycetota</taxon>
        <taxon>Candidatus Brocadiia</taxon>
        <taxon>Candidatus Brocadiales</taxon>
        <taxon>Candidatus Brocadiaceae</taxon>
        <taxon>Candidatus Kuenenia</taxon>
    </lineage>
</organism>
<protein>
    <submittedName>
        <fullName evidence="1">Uncharacterized protein</fullName>
    </submittedName>
</protein>
<accession>A0A6G7GUH4</accession>
<reference evidence="1 2" key="1">
    <citation type="submission" date="2020-02" db="EMBL/GenBank/DDBJ databases">
        <title>Newly sequenced genome of strain CSTR1 showed variability in Candidatus Kuenenia stuttgartiensis genomes.</title>
        <authorList>
            <person name="Ding C."/>
            <person name="Adrian L."/>
        </authorList>
    </citation>
    <scope>NUCLEOTIDE SEQUENCE [LARGE SCALE GENOMIC DNA]</scope>
    <source>
        <strain evidence="1 2">CSTR1</strain>
    </source>
</reference>
<dbReference type="AlphaFoldDB" id="A0A6G7GUH4"/>
<name>A0A6G7GUH4_KUEST</name>